<keyword evidence="5" id="KW-1185">Reference proteome</keyword>
<comment type="caution">
    <text evidence="4">The sequence shown here is derived from an EMBL/GenBank/DDBJ whole genome shotgun (WGS) entry which is preliminary data.</text>
</comment>
<evidence type="ECO:0000259" key="3">
    <source>
        <dbReference type="Pfam" id="PF00632"/>
    </source>
</evidence>
<organism evidence="4 5">
    <name type="scientific">Characodon lateralis</name>
    <dbReference type="NCBI Taxonomy" id="208331"/>
    <lineage>
        <taxon>Eukaryota</taxon>
        <taxon>Metazoa</taxon>
        <taxon>Chordata</taxon>
        <taxon>Craniata</taxon>
        <taxon>Vertebrata</taxon>
        <taxon>Euteleostomi</taxon>
        <taxon>Actinopterygii</taxon>
        <taxon>Neopterygii</taxon>
        <taxon>Teleostei</taxon>
        <taxon>Neoteleostei</taxon>
        <taxon>Acanthomorphata</taxon>
        <taxon>Ovalentaria</taxon>
        <taxon>Atherinomorphae</taxon>
        <taxon>Cyprinodontiformes</taxon>
        <taxon>Goodeidae</taxon>
        <taxon>Characodon</taxon>
    </lineage>
</organism>
<evidence type="ECO:0000256" key="2">
    <source>
        <dbReference type="ARBA" id="ARBA00022786"/>
    </source>
</evidence>
<evidence type="ECO:0000313" key="4">
    <source>
        <dbReference type="EMBL" id="MED6295229.1"/>
    </source>
</evidence>
<gene>
    <name evidence="4" type="ORF">CHARACLAT_029521</name>
</gene>
<protein>
    <recommendedName>
        <fullName evidence="3">HECT domain-containing protein</fullName>
    </recommendedName>
</protein>
<keyword evidence="2" id="KW-0833">Ubl conjugation pathway</keyword>
<dbReference type="SUPFAM" id="SSF56204">
    <property type="entry name" value="Hect, E3 ligase catalytic domain"/>
    <property type="match status" value="1"/>
</dbReference>
<proteinExistence type="predicted"/>
<reference evidence="4 5" key="1">
    <citation type="submission" date="2021-06" db="EMBL/GenBank/DDBJ databases">
        <authorList>
            <person name="Palmer J.M."/>
        </authorList>
    </citation>
    <scope>NUCLEOTIDE SEQUENCE [LARGE SCALE GENOMIC DNA]</scope>
    <source>
        <strain evidence="4 5">CL_MEX2019</strain>
        <tissue evidence="4">Muscle</tissue>
    </source>
</reference>
<feature type="domain" description="HECT" evidence="3">
    <location>
        <begin position="21"/>
        <end position="293"/>
    </location>
</feature>
<keyword evidence="1" id="KW-0808">Transferase</keyword>
<dbReference type="InterPro" id="IPR035983">
    <property type="entry name" value="Hect_E3_ubiquitin_ligase"/>
</dbReference>
<evidence type="ECO:0000313" key="5">
    <source>
        <dbReference type="Proteomes" id="UP001352852"/>
    </source>
</evidence>
<dbReference type="Pfam" id="PF00632">
    <property type="entry name" value="HECT"/>
    <property type="match status" value="1"/>
</dbReference>
<dbReference type="Gene3D" id="3.30.2410.10">
    <property type="entry name" value="Hect, E3 ligase catalytic domain"/>
    <property type="match status" value="1"/>
</dbReference>
<sequence>NSIVTRLFEGEPSHWVPSASLFLVESDMFLVAGRMMGHSFLHGGPRLSGLSPAVIHVLFGGSPETATVTLEDCPDLDIRQTISPVCPPIHKNRILEGESRLSDTQMERVQSLAYSWDLPCPTENNRKWLFEKLLPHAVLGRIARQIKQLRRGLKETPIWSLVTRRPDALPLLFPREEVSLCPQVVLQHITWPETDDGSDEDDDCSKETKWRLSGYLKQFIADATPPELKDMIKFWTGWENLPASLSVEIVHGNYPTAATCYETLRIPSRYRNYKSFTDDFLACISCTQTGFGLL</sequence>
<dbReference type="EMBL" id="JAHUTJ010077966">
    <property type="protein sequence ID" value="MED6295229.1"/>
    <property type="molecule type" value="Genomic_DNA"/>
</dbReference>
<evidence type="ECO:0000256" key="1">
    <source>
        <dbReference type="ARBA" id="ARBA00022679"/>
    </source>
</evidence>
<feature type="non-terminal residue" evidence="4">
    <location>
        <position position="1"/>
    </location>
</feature>
<dbReference type="InterPro" id="IPR000569">
    <property type="entry name" value="HECT_dom"/>
</dbReference>
<dbReference type="Proteomes" id="UP001352852">
    <property type="component" value="Unassembled WGS sequence"/>
</dbReference>
<accession>A0ABU7F898</accession>
<name>A0ABU7F898_9TELE</name>